<evidence type="ECO:0000256" key="1">
    <source>
        <dbReference type="SAM" id="MobiDB-lite"/>
    </source>
</evidence>
<evidence type="ECO:0000313" key="2">
    <source>
        <dbReference type="EMBL" id="OKH48725.1"/>
    </source>
</evidence>
<proteinExistence type="predicted"/>
<dbReference type="OrthoDB" id="571921at2"/>
<evidence type="ECO:0000313" key="3">
    <source>
        <dbReference type="Proteomes" id="UP000185557"/>
    </source>
</evidence>
<accession>A0A1U7J6U1</accession>
<protein>
    <submittedName>
        <fullName evidence="2">Uncharacterized protein</fullName>
    </submittedName>
</protein>
<reference evidence="2 3" key="1">
    <citation type="submission" date="2016-11" db="EMBL/GenBank/DDBJ databases">
        <title>Draft Genome Sequences of Nine Cyanobacterial Strains from Diverse Habitats.</title>
        <authorList>
            <person name="Zhu T."/>
            <person name="Hou S."/>
            <person name="Lu X."/>
            <person name="Hess W.R."/>
        </authorList>
    </citation>
    <scope>NUCLEOTIDE SEQUENCE [LARGE SCALE GENOMIC DNA]</scope>
    <source>
        <strain evidence="2 3">NIES-30</strain>
    </source>
</reference>
<keyword evidence="3" id="KW-1185">Reference proteome</keyword>
<feature type="region of interest" description="Disordered" evidence="1">
    <location>
        <begin position="1"/>
        <end position="58"/>
    </location>
</feature>
<dbReference type="EMBL" id="MRCG01000005">
    <property type="protein sequence ID" value="OKH48725.1"/>
    <property type="molecule type" value="Genomic_DNA"/>
</dbReference>
<feature type="compositionally biased region" description="Basic and acidic residues" evidence="1">
    <location>
        <begin position="21"/>
        <end position="40"/>
    </location>
</feature>
<sequence>MSNPRAESDNYDPHIIPAETAARKEREGGNFKQTRDETHSSIDPSGGQTVDKEGLANNYPIEPEMYINEPGDLREEAEAEKAQRVAELREINQNEEQGKVTTESDERGKGVGAV</sequence>
<dbReference type="AlphaFoldDB" id="A0A1U7J6U1"/>
<dbReference type="Proteomes" id="UP000185557">
    <property type="component" value="Unassembled WGS sequence"/>
</dbReference>
<feature type="region of interest" description="Disordered" evidence="1">
    <location>
        <begin position="89"/>
        <end position="114"/>
    </location>
</feature>
<feature type="compositionally biased region" description="Basic and acidic residues" evidence="1">
    <location>
        <begin position="1"/>
        <end position="12"/>
    </location>
</feature>
<organism evidence="2 3">
    <name type="scientific">Phormidium tenue NIES-30</name>
    <dbReference type="NCBI Taxonomy" id="549789"/>
    <lineage>
        <taxon>Bacteria</taxon>
        <taxon>Bacillati</taxon>
        <taxon>Cyanobacteriota</taxon>
        <taxon>Cyanophyceae</taxon>
        <taxon>Oscillatoriophycideae</taxon>
        <taxon>Oscillatoriales</taxon>
        <taxon>Oscillatoriaceae</taxon>
        <taxon>Phormidium</taxon>
    </lineage>
</organism>
<dbReference type="RefSeq" id="WP_073608137.1">
    <property type="nucleotide sequence ID" value="NZ_MRCG01000005.1"/>
</dbReference>
<name>A0A1U7J6U1_9CYAN</name>
<gene>
    <name evidence="2" type="ORF">NIES30_09300</name>
</gene>
<comment type="caution">
    <text evidence="2">The sequence shown here is derived from an EMBL/GenBank/DDBJ whole genome shotgun (WGS) entry which is preliminary data.</text>
</comment>
<dbReference type="STRING" id="549789.NIES30_09300"/>